<feature type="compositionally biased region" description="Gly residues" evidence="1">
    <location>
        <begin position="9"/>
        <end position="20"/>
    </location>
</feature>
<feature type="compositionally biased region" description="Basic and acidic residues" evidence="1">
    <location>
        <begin position="49"/>
        <end position="101"/>
    </location>
</feature>
<evidence type="ECO:0000256" key="1">
    <source>
        <dbReference type="SAM" id="MobiDB-lite"/>
    </source>
</evidence>
<gene>
    <name evidence="2" type="ORF">Kpho02_50750</name>
</gene>
<proteinExistence type="predicted"/>
<evidence type="ECO:0000313" key="3">
    <source>
        <dbReference type="Proteomes" id="UP001165041"/>
    </source>
</evidence>
<feature type="region of interest" description="Disordered" evidence="1">
    <location>
        <begin position="1"/>
        <end position="147"/>
    </location>
</feature>
<dbReference type="EMBL" id="BSSA01000020">
    <property type="protein sequence ID" value="GLW72776.1"/>
    <property type="molecule type" value="Genomic_DNA"/>
</dbReference>
<accession>A0A9W6QCB2</accession>
<sequence>MSRRTPGTRGAGGPGGGTEGRGAEGREERSEEMDAMDEVPQGGAGGVPHRPDPDYAGDDYRSEGRPPTVRHDRRSEGWRFRDDAERGTGEEPDAGEEHEVEQPGAEPGGREEGRPVGPFDEEEGDATTADPGRARRFRPDEEGRPED</sequence>
<feature type="compositionally biased region" description="Basic and acidic residues" evidence="1">
    <location>
        <begin position="137"/>
        <end position="147"/>
    </location>
</feature>
<evidence type="ECO:0000313" key="2">
    <source>
        <dbReference type="EMBL" id="GLW72776.1"/>
    </source>
</evidence>
<dbReference type="AlphaFoldDB" id="A0A9W6QCB2"/>
<comment type="caution">
    <text evidence="2">The sequence shown here is derived from an EMBL/GenBank/DDBJ whole genome shotgun (WGS) entry which is preliminary data.</text>
</comment>
<name>A0A9W6QCB2_9ACTN</name>
<organism evidence="2 3">
    <name type="scientific">Kitasatospora phosalacinea</name>
    <dbReference type="NCBI Taxonomy" id="2065"/>
    <lineage>
        <taxon>Bacteria</taxon>
        <taxon>Bacillati</taxon>
        <taxon>Actinomycetota</taxon>
        <taxon>Actinomycetes</taxon>
        <taxon>Kitasatosporales</taxon>
        <taxon>Streptomycetaceae</taxon>
        <taxon>Kitasatospora</taxon>
    </lineage>
</organism>
<dbReference type="Proteomes" id="UP001165041">
    <property type="component" value="Unassembled WGS sequence"/>
</dbReference>
<reference evidence="2" key="1">
    <citation type="submission" date="2023-02" db="EMBL/GenBank/DDBJ databases">
        <title>Kitasatospora phosalacinea NBRC 14627.</title>
        <authorList>
            <person name="Ichikawa N."/>
            <person name="Sato H."/>
            <person name="Tonouchi N."/>
        </authorList>
    </citation>
    <scope>NUCLEOTIDE SEQUENCE</scope>
    <source>
        <strain evidence="2">NBRC 14627</strain>
    </source>
</reference>
<protein>
    <submittedName>
        <fullName evidence="2">Uncharacterized protein</fullName>
    </submittedName>
</protein>